<evidence type="ECO:0000313" key="5">
    <source>
        <dbReference type="Proteomes" id="UP000694888"/>
    </source>
</evidence>
<dbReference type="PANTHER" id="PTHR31952:SF1">
    <property type="entry name" value="CB1 CANNABINOID RECEPTOR-INTERACTING PROTEIN 1"/>
    <property type="match status" value="1"/>
</dbReference>
<evidence type="ECO:0000313" key="7">
    <source>
        <dbReference type="RefSeq" id="XP_012935735.1"/>
    </source>
</evidence>
<name>A0ABM0ZW28_APLCA</name>
<protein>
    <recommendedName>
        <fullName evidence="3">CB1 cannabinoid receptor-interacting protein 1</fullName>
    </recommendedName>
</protein>
<evidence type="ECO:0000256" key="1">
    <source>
        <dbReference type="ARBA" id="ARBA00003884"/>
    </source>
</evidence>
<gene>
    <name evidence="6 7 8" type="primary">LOC101862250</name>
</gene>
<dbReference type="RefSeq" id="XP_035824648.1">
    <property type="nucleotide sequence ID" value="XM_035968755.1"/>
</dbReference>
<sequence>MTTNSNFKLQISLRRAADDAPVFQKQDGERFDNSITVKLNANTKYSVFLTTRPAKAIQRVILKGEKLPIDRQKAERNEDNCCVYHSEWTTSGMEITKSNLRNYLPMVIEMQDGASVDANLQVKIYPEKENTHCKWGQEFHMLDLDCTQKSGQTAIDVRKQQYI</sequence>
<dbReference type="Proteomes" id="UP000694888">
    <property type="component" value="Unplaced"/>
</dbReference>
<evidence type="ECO:0000256" key="4">
    <source>
        <dbReference type="ARBA" id="ARBA00026030"/>
    </source>
</evidence>
<proteinExistence type="inferred from homology"/>
<dbReference type="Pfam" id="PF15043">
    <property type="entry name" value="CNRIP1"/>
    <property type="match status" value="1"/>
</dbReference>
<comment type="subunit">
    <text evidence="4">Interacts with the cannabinoid receptor CNR1 (via C-terminus). Does not interact with cannabinoid receptor CNR2.</text>
</comment>
<dbReference type="PANTHER" id="PTHR31952">
    <property type="entry name" value="CB1 CANNABINOID RECEPTOR-INTERACTING PROTEIN 1"/>
    <property type="match status" value="1"/>
</dbReference>
<evidence type="ECO:0000256" key="2">
    <source>
        <dbReference type="ARBA" id="ARBA00007288"/>
    </source>
</evidence>
<comment type="similarity">
    <text evidence="2">Belongs to the CNRIP family.</text>
</comment>
<reference evidence="6 7" key="1">
    <citation type="submission" date="2025-05" db="UniProtKB">
        <authorList>
            <consortium name="RefSeq"/>
        </authorList>
    </citation>
    <scope>IDENTIFICATION</scope>
</reference>
<keyword evidence="6 7" id="KW-0675">Receptor</keyword>
<comment type="function">
    <text evidence="1">Suppresses cannabinoid receptor CNR1-mediated tonic inhibition of voltage-gated calcium channels.</text>
</comment>
<accession>A0ABM0ZW28</accession>
<evidence type="ECO:0000313" key="8">
    <source>
        <dbReference type="RefSeq" id="XP_035824648.1"/>
    </source>
</evidence>
<dbReference type="RefSeq" id="XP_012935732.1">
    <property type="nucleotide sequence ID" value="XM_013080278.2"/>
</dbReference>
<evidence type="ECO:0000313" key="6">
    <source>
        <dbReference type="RefSeq" id="XP_012935732.1"/>
    </source>
</evidence>
<evidence type="ECO:0000256" key="3">
    <source>
        <dbReference type="ARBA" id="ARBA00015651"/>
    </source>
</evidence>
<organism evidence="5 6">
    <name type="scientific">Aplysia californica</name>
    <name type="common">California sea hare</name>
    <dbReference type="NCBI Taxonomy" id="6500"/>
    <lineage>
        <taxon>Eukaryota</taxon>
        <taxon>Metazoa</taxon>
        <taxon>Spiralia</taxon>
        <taxon>Lophotrochozoa</taxon>
        <taxon>Mollusca</taxon>
        <taxon>Gastropoda</taxon>
        <taxon>Heterobranchia</taxon>
        <taxon>Euthyneura</taxon>
        <taxon>Tectipleura</taxon>
        <taxon>Aplysiida</taxon>
        <taxon>Aplysioidea</taxon>
        <taxon>Aplysiidae</taxon>
        <taxon>Aplysia</taxon>
    </lineage>
</organism>
<dbReference type="GeneID" id="101862250"/>
<dbReference type="InterPro" id="IPR029204">
    <property type="entry name" value="CNRIP1"/>
</dbReference>
<keyword evidence="5" id="KW-1185">Reference proteome</keyword>
<dbReference type="RefSeq" id="XP_012935735.1">
    <property type="nucleotide sequence ID" value="XM_013080281.2"/>
</dbReference>